<dbReference type="SUPFAM" id="SSF51445">
    <property type="entry name" value="(Trans)glycosidases"/>
    <property type="match status" value="1"/>
</dbReference>
<dbReference type="CDD" id="cd02860">
    <property type="entry name" value="E_set_Pullulanase"/>
    <property type="match status" value="1"/>
</dbReference>
<dbReference type="Pfam" id="PF00128">
    <property type="entry name" value="Alpha-amylase"/>
    <property type="match status" value="1"/>
</dbReference>
<sequence length="600" mass="69268">MFRVFAPEREVKLSLSKDYSNPRKEIYAMQQNKIGIWELSLKGDYEGYYYSYIVEDKYEVTDPYSFTSSINSMYSVVIDMDKTNPEDFKSSKIPIIVEDEAIIYEMNVKNYTADETSGVRNRGKYLGISEKNTRYNGFKTGLDNLEELGITHVQLLPIYDFISVDESNERFFDDDNYNWGYDPELYFAPEGSYSTDPNNPLSRVRELKKMILAIHQKNIAVIMDVVYNHTFKSYDSNLNTLAPNYYYRMNNDGTFSNGSGVGNELASERPFARKLIIDSLKHWVNEYKIDGFRFDLMALVDVDTIKLALKELRKINPNLIIYGEPWMALDTTLAYDKHTVKGSQRSNGFGVFNDVYRDAIKGDTDSYGIGYVQGNYSLKNLIEEGIAGSINYDKSRNGFCDYASETINYFNCHDNLILYDKLQVSINDLDKINDYVKLAMGLIMLSYGKPFLYEGNEFNHSKHNDRNSYNSPLFINAINWKEKQDNQNIFNYSKDIISLRKELKVFNESDPDKIRENLTFIDGLDNSIIAYKIKTDKTYILVAINAGNSTLNISKEKISVFLECKNLEIKRIFSKEGKDNSKVKTISLEERSVNVYKIGE</sequence>
<dbReference type="SUPFAM" id="SSF81296">
    <property type="entry name" value="E set domains"/>
    <property type="match status" value="1"/>
</dbReference>
<comment type="caution">
    <text evidence="3">The sequence shown here is derived from an EMBL/GenBank/DDBJ whole genome shotgun (WGS) entry which is preliminary data.</text>
</comment>
<dbReference type="AlphaFoldDB" id="A0A3E2TIV4"/>
<keyword evidence="3" id="KW-0378">Hydrolase</keyword>
<dbReference type="SMART" id="SM00642">
    <property type="entry name" value="Aamy"/>
    <property type="match status" value="1"/>
</dbReference>
<dbReference type="Gene3D" id="3.20.20.80">
    <property type="entry name" value="Glycosidases"/>
    <property type="match status" value="1"/>
</dbReference>
<dbReference type="GO" id="GO:0005975">
    <property type="term" value="P:carbohydrate metabolic process"/>
    <property type="evidence" value="ECO:0007669"/>
    <property type="project" value="InterPro"/>
</dbReference>
<feature type="domain" description="Glycosyl hydrolase family 13 catalytic" evidence="2">
    <location>
        <begin position="132"/>
        <end position="500"/>
    </location>
</feature>
<dbReference type="OrthoDB" id="9761875at2"/>
<dbReference type="EMBL" id="QVEU01000003">
    <property type="protein sequence ID" value="RGB76615.1"/>
    <property type="molecule type" value="Genomic_DNA"/>
</dbReference>
<dbReference type="InterPro" id="IPR006047">
    <property type="entry name" value="GH13_cat_dom"/>
</dbReference>
<dbReference type="InterPro" id="IPR014756">
    <property type="entry name" value="Ig_E-set"/>
</dbReference>
<gene>
    <name evidence="3" type="primary">pulA</name>
    <name evidence="3" type="ORF">DXA39_04810</name>
</gene>
<dbReference type="InterPro" id="IPR017853">
    <property type="entry name" value="GH"/>
</dbReference>
<dbReference type="NCBIfam" id="TIGR02104">
    <property type="entry name" value="pulA_typeI"/>
    <property type="match status" value="1"/>
</dbReference>
<keyword evidence="3" id="KW-0326">Glycosidase</keyword>
<dbReference type="EC" id="3.2.1.41" evidence="3"/>
<evidence type="ECO:0000313" key="4">
    <source>
        <dbReference type="Proteomes" id="UP000261011"/>
    </source>
</evidence>
<dbReference type="CDD" id="cd11341">
    <property type="entry name" value="AmyAc_Pullulanase_LD-like"/>
    <property type="match status" value="1"/>
</dbReference>
<dbReference type="GO" id="GO:0051060">
    <property type="term" value="F:pullulanase activity"/>
    <property type="evidence" value="ECO:0007669"/>
    <property type="project" value="UniProtKB-EC"/>
</dbReference>
<comment type="similarity">
    <text evidence="1">Belongs to the glycosyl hydrolase 13 family.</text>
</comment>
<evidence type="ECO:0000256" key="1">
    <source>
        <dbReference type="ARBA" id="ARBA00008061"/>
    </source>
</evidence>
<dbReference type="InterPro" id="IPR011840">
    <property type="entry name" value="PulA_typeI"/>
</dbReference>
<evidence type="ECO:0000313" key="3">
    <source>
        <dbReference type="EMBL" id="RGB76615.1"/>
    </source>
</evidence>
<name>A0A3E2TIV4_9FIRM</name>
<organism evidence="3 4">
    <name type="scientific">Anaerococcus nagyae</name>
    <dbReference type="NCBI Taxonomy" id="1755241"/>
    <lineage>
        <taxon>Bacteria</taxon>
        <taxon>Bacillati</taxon>
        <taxon>Bacillota</taxon>
        <taxon>Tissierellia</taxon>
        <taxon>Tissierellales</taxon>
        <taxon>Peptoniphilaceae</taxon>
        <taxon>Anaerococcus</taxon>
    </lineage>
</organism>
<dbReference type="PANTHER" id="PTHR43002">
    <property type="entry name" value="GLYCOGEN DEBRANCHING ENZYME"/>
    <property type="match status" value="1"/>
</dbReference>
<protein>
    <submittedName>
        <fullName evidence="3">Type I pullulanase</fullName>
        <ecNumber evidence="3">3.2.1.41</ecNumber>
    </submittedName>
</protein>
<accession>A0A3E2TIV4</accession>
<proteinExistence type="inferred from homology"/>
<evidence type="ECO:0000259" key="2">
    <source>
        <dbReference type="SMART" id="SM00642"/>
    </source>
</evidence>
<dbReference type="Gene3D" id="2.60.40.10">
    <property type="entry name" value="Immunoglobulins"/>
    <property type="match status" value="1"/>
</dbReference>
<dbReference type="Proteomes" id="UP000261011">
    <property type="component" value="Unassembled WGS sequence"/>
</dbReference>
<dbReference type="InterPro" id="IPR013783">
    <property type="entry name" value="Ig-like_fold"/>
</dbReference>
<reference evidence="3 4" key="1">
    <citation type="submission" date="2018-08" db="EMBL/GenBank/DDBJ databases">
        <title>A genome reference for cultivated species of the human gut microbiota.</title>
        <authorList>
            <person name="Zou Y."/>
            <person name="Xue W."/>
            <person name="Luo G."/>
        </authorList>
    </citation>
    <scope>NUCLEOTIDE SEQUENCE [LARGE SCALE GENOMIC DNA]</scope>
    <source>
        <strain evidence="3 4">OF01-3</strain>
    </source>
</reference>
<keyword evidence="4" id="KW-1185">Reference proteome</keyword>